<proteinExistence type="predicted"/>
<evidence type="ECO:0000313" key="2">
    <source>
        <dbReference type="Proteomes" id="UP001472677"/>
    </source>
</evidence>
<evidence type="ECO:0000313" key="1">
    <source>
        <dbReference type="EMBL" id="KAK8541885.1"/>
    </source>
</evidence>
<accession>A0ABR2DKE3</accession>
<dbReference type="EMBL" id="JBBPBM010000024">
    <property type="protein sequence ID" value="KAK8541885.1"/>
    <property type="molecule type" value="Genomic_DNA"/>
</dbReference>
<comment type="caution">
    <text evidence="1">The sequence shown here is derived from an EMBL/GenBank/DDBJ whole genome shotgun (WGS) entry which is preliminary data.</text>
</comment>
<reference evidence="1 2" key="1">
    <citation type="journal article" date="2024" name="G3 (Bethesda)">
        <title>Genome assembly of Hibiscus sabdariffa L. provides insights into metabolisms of medicinal natural products.</title>
        <authorList>
            <person name="Kim T."/>
        </authorList>
    </citation>
    <scope>NUCLEOTIDE SEQUENCE [LARGE SCALE GENOMIC DNA]</scope>
    <source>
        <strain evidence="1">TK-2024</strain>
        <tissue evidence="1">Old leaves</tissue>
    </source>
</reference>
<name>A0ABR2DKE3_9ROSI</name>
<gene>
    <name evidence="1" type="ORF">V6N12_014506</name>
</gene>
<keyword evidence="2" id="KW-1185">Reference proteome</keyword>
<protein>
    <submittedName>
        <fullName evidence="1">Uncharacterized protein</fullName>
    </submittedName>
</protein>
<organism evidence="1 2">
    <name type="scientific">Hibiscus sabdariffa</name>
    <name type="common">roselle</name>
    <dbReference type="NCBI Taxonomy" id="183260"/>
    <lineage>
        <taxon>Eukaryota</taxon>
        <taxon>Viridiplantae</taxon>
        <taxon>Streptophyta</taxon>
        <taxon>Embryophyta</taxon>
        <taxon>Tracheophyta</taxon>
        <taxon>Spermatophyta</taxon>
        <taxon>Magnoliopsida</taxon>
        <taxon>eudicotyledons</taxon>
        <taxon>Gunneridae</taxon>
        <taxon>Pentapetalae</taxon>
        <taxon>rosids</taxon>
        <taxon>malvids</taxon>
        <taxon>Malvales</taxon>
        <taxon>Malvaceae</taxon>
        <taxon>Malvoideae</taxon>
        <taxon>Hibiscus</taxon>
    </lineage>
</organism>
<sequence length="139" mass="14897">MSTSPFAVDLVCGIHRTELGAESRGAAVKDLATCRTRGLAGPEGPRHLQGTSSEFDMVTETGSEFDMITGTGSEFDMITGTGSEVDMIVGTGSEFDMITETGSEFDMKTETDSEFDMIAGTGSEFDMKLLVKHNKFCIN</sequence>
<dbReference type="Proteomes" id="UP001472677">
    <property type="component" value="Unassembled WGS sequence"/>
</dbReference>